<dbReference type="AlphaFoldDB" id="A0A9X8D6W0"/>
<protein>
    <submittedName>
        <fullName evidence="3">Carboxypeptidase regulatory-like domain-containing protein</fullName>
    </submittedName>
</protein>
<name>A0A9X8D6W0_9BURK</name>
<feature type="signal peptide" evidence="2">
    <location>
        <begin position="1"/>
        <end position="20"/>
    </location>
</feature>
<evidence type="ECO:0000313" key="3">
    <source>
        <dbReference type="EMBL" id="RIX82732.1"/>
    </source>
</evidence>
<feature type="compositionally biased region" description="Pro residues" evidence="1">
    <location>
        <begin position="47"/>
        <end position="58"/>
    </location>
</feature>
<proteinExistence type="predicted"/>
<dbReference type="EMBL" id="QXMN01000006">
    <property type="protein sequence ID" value="RIX82732.1"/>
    <property type="molecule type" value="Genomic_DNA"/>
</dbReference>
<keyword evidence="4" id="KW-1185">Reference proteome</keyword>
<keyword evidence="3" id="KW-0378">Hydrolase</keyword>
<sequence length="547" mass="55996">MKFKPVVAAVAVALAIVACGGGGGGGSPGFFLPPPGQGGPGGTDPGTNPPGTNPPGTNPPAQANAKVSGRVTNAADGAGVGQVTVSAGGVSATTAADGTYTLEGITNGASVLLSYSKTGFAPQSRATAALEASGATTVVNVPMLPVAFTDTFDPTAARDLAVPGSTAMVKLPANALRRADGGAPTGMVTGRLTPIAPAMNVNFMPGNYLAASGGGTAAMESFGALDASFVDADGAPLNLASGVNATVRIAPSSRTATLPASVPLFFYNTTTGLWVEEGAATLQGAAPNQYYEGTVTHFTTWNADQVYNTVQVKGCVQDAEGQRIAGALVSSEGKSYSGSGSALTNGNGEFSVPAKRGGASFVVASRGVELSNATSVEPSEQDTTISGCLTLTRAAVSIKLTWGEKPDDIDAHTLGANVGEHIYFREKGSLAAAPFVNLDVDDMYSFGPEYTTFAKLARNRTYRFYVDNYSRTYDPGQTGSPVRVELSNRGAQAVFSPPAGETRDTRYWHVFDLRTDENCNGTVVPVQQFLADAPPQLNTDANAQYCN</sequence>
<comment type="caution">
    <text evidence="3">The sequence shown here is derived from an EMBL/GenBank/DDBJ whole genome shotgun (WGS) entry which is preliminary data.</text>
</comment>
<dbReference type="Gene3D" id="2.60.40.1120">
    <property type="entry name" value="Carboxypeptidase-like, regulatory domain"/>
    <property type="match status" value="1"/>
</dbReference>
<gene>
    <name evidence="3" type="ORF">D3H34_07740</name>
</gene>
<evidence type="ECO:0000256" key="2">
    <source>
        <dbReference type="SAM" id="SignalP"/>
    </source>
</evidence>
<feature type="chain" id="PRO_5040896707" evidence="2">
    <location>
        <begin position="21"/>
        <end position="547"/>
    </location>
</feature>
<accession>A0A9X8D6W0</accession>
<dbReference type="OrthoDB" id="6372180at2"/>
<keyword evidence="3" id="KW-0645">Protease</keyword>
<keyword evidence="2" id="KW-0732">Signal</keyword>
<feature type="region of interest" description="Disordered" evidence="1">
    <location>
        <begin position="28"/>
        <end position="66"/>
    </location>
</feature>
<evidence type="ECO:0000313" key="4">
    <source>
        <dbReference type="Proteomes" id="UP000265619"/>
    </source>
</evidence>
<dbReference type="GO" id="GO:0004180">
    <property type="term" value="F:carboxypeptidase activity"/>
    <property type="evidence" value="ECO:0007669"/>
    <property type="project" value="UniProtKB-KW"/>
</dbReference>
<dbReference type="SUPFAM" id="SSF49464">
    <property type="entry name" value="Carboxypeptidase regulatory domain-like"/>
    <property type="match status" value="2"/>
</dbReference>
<keyword evidence="3" id="KW-0121">Carboxypeptidase</keyword>
<dbReference type="Proteomes" id="UP000265619">
    <property type="component" value="Unassembled WGS sequence"/>
</dbReference>
<dbReference type="Pfam" id="PF13620">
    <property type="entry name" value="CarboxypepD_reg"/>
    <property type="match status" value="1"/>
</dbReference>
<reference evidence="3 4" key="1">
    <citation type="submission" date="2018-09" db="EMBL/GenBank/DDBJ databases">
        <title>Acidovorax cavernicola nov. sp. isolated from Gruta de las Maravillas (Aracena, Spain).</title>
        <authorList>
            <person name="Jurado V."/>
            <person name="Gutierrez-Patricio S."/>
            <person name="Gonzalez-Pimentel J.L."/>
            <person name="Miller A.Z."/>
            <person name="Laiz L."/>
            <person name="Saiz-Jimenez C."/>
        </authorList>
    </citation>
    <scope>NUCLEOTIDE SEQUENCE [LARGE SCALE GENOMIC DNA]</scope>
    <source>
        <strain evidence="3 4">1011MAR4D40.2</strain>
    </source>
</reference>
<organism evidence="3 4">
    <name type="scientific">Acidovorax cavernicola</name>
    <dbReference type="NCBI Taxonomy" id="1675792"/>
    <lineage>
        <taxon>Bacteria</taxon>
        <taxon>Pseudomonadati</taxon>
        <taxon>Pseudomonadota</taxon>
        <taxon>Betaproteobacteria</taxon>
        <taxon>Burkholderiales</taxon>
        <taxon>Comamonadaceae</taxon>
        <taxon>Acidovorax</taxon>
    </lineage>
</organism>
<dbReference type="InterPro" id="IPR008969">
    <property type="entry name" value="CarboxyPept-like_regulatory"/>
</dbReference>
<dbReference type="PROSITE" id="PS51257">
    <property type="entry name" value="PROKAR_LIPOPROTEIN"/>
    <property type="match status" value="1"/>
</dbReference>
<dbReference type="RefSeq" id="WP_119552869.1">
    <property type="nucleotide sequence ID" value="NZ_QXMN01000006.1"/>
</dbReference>
<evidence type="ECO:0000256" key="1">
    <source>
        <dbReference type="SAM" id="MobiDB-lite"/>
    </source>
</evidence>